<sequence>MSRQFRCTFARLARRILSAPEEPTKSPVPCSDRVSPSSTVLKRMLYNITGLFHHINYSFSFDVIIRVPFLIKYTDKLM</sequence>
<dbReference type="AlphaFoldDB" id="A0A5E4PWH5"/>
<evidence type="ECO:0000313" key="2">
    <source>
        <dbReference type="Proteomes" id="UP000324832"/>
    </source>
</evidence>
<keyword evidence="2" id="KW-1185">Reference proteome</keyword>
<dbReference type="Proteomes" id="UP000324832">
    <property type="component" value="Unassembled WGS sequence"/>
</dbReference>
<name>A0A5E4PWH5_9NEOP</name>
<proteinExistence type="predicted"/>
<protein>
    <submittedName>
        <fullName evidence="1">Uncharacterized protein</fullName>
    </submittedName>
</protein>
<accession>A0A5E4PWH5</accession>
<evidence type="ECO:0000313" key="1">
    <source>
        <dbReference type="EMBL" id="VVC89363.1"/>
    </source>
</evidence>
<gene>
    <name evidence="1" type="ORF">LSINAPIS_LOCUS2502</name>
</gene>
<dbReference type="EMBL" id="FZQP02000525">
    <property type="protein sequence ID" value="VVC89363.1"/>
    <property type="molecule type" value="Genomic_DNA"/>
</dbReference>
<reference evidence="1 2" key="1">
    <citation type="submission" date="2017-07" db="EMBL/GenBank/DDBJ databases">
        <authorList>
            <person name="Talla V."/>
            <person name="Backstrom N."/>
        </authorList>
    </citation>
    <scope>NUCLEOTIDE SEQUENCE [LARGE SCALE GENOMIC DNA]</scope>
</reference>
<organism evidence="1 2">
    <name type="scientific">Leptidea sinapis</name>
    <dbReference type="NCBI Taxonomy" id="189913"/>
    <lineage>
        <taxon>Eukaryota</taxon>
        <taxon>Metazoa</taxon>
        <taxon>Ecdysozoa</taxon>
        <taxon>Arthropoda</taxon>
        <taxon>Hexapoda</taxon>
        <taxon>Insecta</taxon>
        <taxon>Pterygota</taxon>
        <taxon>Neoptera</taxon>
        <taxon>Endopterygota</taxon>
        <taxon>Lepidoptera</taxon>
        <taxon>Glossata</taxon>
        <taxon>Ditrysia</taxon>
        <taxon>Papilionoidea</taxon>
        <taxon>Pieridae</taxon>
        <taxon>Dismorphiinae</taxon>
        <taxon>Leptidea</taxon>
    </lineage>
</organism>